<evidence type="ECO:0000313" key="1">
    <source>
        <dbReference type="EMBL" id="MPC36208.1"/>
    </source>
</evidence>
<proteinExistence type="predicted"/>
<gene>
    <name evidence="1" type="ORF">E2C01_029657</name>
</gene>
<dbReference type="EMBL" id="VSRR010003451">
    <property type="protein sequence ID" value="MPC36208.1"/>
    <property type="molecule type" value="Genomic_DNA"/>
</dbReference>
<accession>A0A5B7ESH4</accession>
<organism evidence="1 2">
    <name type="scientific">Portunus trituberculatus</name>
    <name type="common">Swimming crab</name>
    <name type="synonym">Neptunus trituberculatus</name>
    <dbReference type="NCBI Taxonomy" id="210409"/>
    <lineage>
        <taxon>Eukaryota</taxon>
        <taxon>Metazoa</taxon>
        <taxon>Ecdysozoa</taxon>
        <taxon>Arthropoda</taxon>
        <taxon>Crustacea</taxon>
        <taxon>Multicrustacea</taxon>
        <taxon>Malacostraca</taxon>
        <taxon>Eumalacostraca</taxon>
        <taxon>Eucarida</taxon>
        <taxon>Decapoda</taxon>
        <taxon>Pleocyemata</taxon>
        <taxon>Brachyura</taxon>
        <taxon>Eubrachyura</taxon>
        <taxon>Portunoidea</taxon>
        <taxon>Portunidae</taxon>
        <taxon>Portuninae</taxon>
        <taxon>Portunus</taxon>
    </lineage>
</organism>
<comment type="caution">
    <text evidence="1">The sequence shown here is derived from an EMBL/GenBank/DDBJ whole genome shotgun (WGS) entry which is preliminary data.</text>
</comment>
<protein>
    <submittedName>
        <fullName evidence="1">Uncharacterized protein</fullName>
    </submittedName>
</protein>
<dbReference type="Proteomes" id="UP000324222">
    <property type="component" value="Unassembled WGS sequence"/>
</dbReference>
<reference evidence="1 2" key="1">
    <citation type="submission" date="2019-05" db="EMBL/GenBank/DDBJ databases">
        <title>Another draft genome of Portunus trituberculatus and its Hox gene families provides insights of decapod evolution.</title>
        <authorList>
            <person name="Jeong J.-H."/>
            <person name="Song I."/>
            <person name="Kim S."/>
            <person name="Choi T."/>
            <person name="Kim D."/>
            <person name="Ryu S."/>
            <person name="Kim W."/>
        </authorList>
    </citation>
    <scope>NUCLEOTIDE SEQUENCE [LARGE SCALE GENOMIC DNA]</scope>
    <source>
        <tissue evidence="1">Muscle</tissue>
    </source>
</reference>
<sequence length="64" mass="7499">MKFPMWDNGGRHRRSGEERSGLYSLSLIMFQGERRDHFYRGVCLEKDMASFSPWSSRVALNESV</sequence>
<dbReference type="AlphaFoldDB" id="A0A5B7ESH4"/>
<name>A0A5B7ESH4_PORTR</name>
<keyword evidence="2" id="KW-1185">Reference proteome</keyword>
<evidence type="ECO:0000313" key="2">
    <source>
        <dbReference type="Proteomes" id="UP000324222"/>
    </source>
</evidence>